<dbReference type="InterPro" id="IPR011008">
    <property type="entry name" value="Dimeric_a/b-barrel"/>
</dbReference>
<proteinExistence type="inferred from homology"/>
<reference evidence="10" key="1">
    <citation type="submission" date="2015-09" db="EMBL/GenBank/DDBJ databases">
        <authorList>
            <person name="Shao Z."/>
            <person name="Wang L."/>
        </authorList>
    </citation>
    <scope>NUCLEOTIDE SEQUENCE [LARGE SCALE GENOMIC DNA]</scope>
    <source>
        <strain evidence="10">F13-1</strain>
    </source>
</reference>
<comment type="cofactor">
    <cofactor evidence="1">
        <name>heme b</name>
        <dbReference type="ChEBI" id="CHEBI:60344"/>
    </cofactor>
</comment>
<evidence type="ECO:0000313" key="10">
    <source>
        <dbReference type="Proteomes" id="UP000217763"/>
    </source>
</evidence>
<keyword evidence="5" id="KW-0408">Iron</keyword>
<dbReference type="InterPro" id="IPR048328">
    <property type="entry name" value="Dyp_perox_C"/>
</dbReference>
<dbReference type="Proteomes" id="UP000217763">
    <property type="component" value="Chromosome"/>
</dbReference>
<dbReference type="Pfam" id="PF20628">
    <property type="entry name" value="Dyp_perox_C"/>
    <property type="match status" value="1"/>
</dbReference>
<organism evidence="9 10">
    <name type="scientific">Zobellella denitrificans</name>
    <dbReference type="NCBI Taxonomy" id="347534"/>
    <lineage>
        <taxon>Bacteria</taxon>
        <taxon>Pseudomonadati</taxon>
        <taxon>Pseudomonadota</taxon>
        <taxon>Gammaproteobacteria</taxon>
        <taxon>Aeromonadales</taxon>
        <taxon>Aeromonadaceae</taxon>
        <taxon>Zobellella</taxon>
    </lineage>
</organism>
<evidence type="ECO:0000313" key="9">
    <source>
        <dbReference type="EMBL" id="ATG75155.1"/>
    </source>
</evidence>
<dbReference type="KEGG" id="zdf:AN401_15860"/>
<comment type="similarity">
    <text evidence="6">Belongs to the DyP-type peroxidase family.</text>
</comment>
<evidence type="ECO:0000256" key="4">
    <source>
        <dbReference type="ARBA" id="ARBA00023002"/>
    </source>
</evidence>
<accession>A0A291HSN3</accession>
<dbReference type="InterPro" id="IPR006314">
    <property type="entry name" value="Dyp_peroxidase"/>
</dbReference>
<dbReference type="PANTHER" id="PTHR30521:SF0">
    <property type="entry name" value="DYP-TYPE PEROXIDASE FAMILY PROTEIN"/>
    <property type="match status" value="1"/>
</dbReference>
<dbReference type="InterPro" id="IPR048327">
    <property type="entry name" value="Dyp_perox_N"/>
</dbReference>
<dbReference type="SUPFAM" id="SSF54909">
    <property type="entry name" value="Dimeric alpha+beta barrel"/>
    <property type="match status" value="1"/>
</dbReference>
<dbReference type="GO" id="GO:0046872">
    <property type="term" value="F:metal ion binding"/>
    <property type="evidence" value="ECO:0007669"/>
    <property type="project" value="UniProtKB-KW"/>
</dbReference>
<feature type="domain" description="Dyp-type peroxidase C-terminal" evidence="8">
    <location>
        <begin position="136"/>
        <end position="296"/>
    </location>
</feature>
<dbReference type="NCBIfam" id="TIGR01413">
    <property type="entry name" value="Dyp_perox_fam"/>
    <property type="match status" value="1"/>
</dbReference>
<keyword evidence="3" id="KW-0479">Metal-binding</keyword>
<evidence type="ECO:0000259" key="8">
    <source>
        <dbReference type="Pfam" id="PF20628"/>
    </source>
</evidence>
<evidence type="ECO:0000256" key="6">
    <source>
        <dbReference type="ARBA" id="ARBA00025737"/>
    </source>
</evidence>
<keyword evidence="2 9" id="KW-0575">Peroxidase</keyword>
<feature type="domain" description="Dyp-type peroxidase N-terminal" evidence="7">
    <location>
        <begin position="4"/>
        <end position="133"/>
    </location>
</feature>
<dbReference type="PANTHER" id="PTHR30521">
    <property type="entry name" value="DEFERROCHELATASE/PEROXIDASE"/>
    <property type="match status" value="1"/>
</dbReference>
<evidence type="ECO:0000259" key="7">
    <source>
        <dbReference type="Pfam" id="PF04261"/>
    </source>
</evidence>
<dbReference type="GO" id="GO:0004601">
    <property type="term" value="F:peroxidase activity"/>
    <property type="evidence" value="ECO:0007669"/>
    <property type="project" value="UniProtKB-KW"/>
</dbReference>
<keyword evidence="4" id="KW-0560">Oxidoreductase</keyword>
<dbReference type="PROSITE" id="PS51404">
    <property type="entry name" value="DYP_PEROXIDASE"/>
    <property type="match status" value="1"/>
</dbReference>
<dbReference type="AlphaFoldDB" id="A0A291HSN3"/>
<evidence type="ECO:0000256" key="2">
    <source>
        <dbReference type="ARBA" id="ARBA00022559"/>
    </source>
</evidence>
<evidence type="ECO:0000256" key="3">
    <source>
        <dbReference type="ARBA" id="ARBA00022723"/>
    </source>
</evidence>
<dbReference type="Pfam" id="PF04261">
    <property type="entry name" value="Dyp_perox_N"/>
    <property type="match status" value="1"/>
</dbReference>
<gene>
    <name evidence="9" type="ORF">AN401_15860</name>
</gene>
<dbReference type="GO" id="GO:0005829">
    <property type="term" value="C:cytosol"/>
    <property type="evidence" value="ECO:0007669"/>
    <property type="project" value="TreeGrafter"/>
</dbReference>
<protein>
    <submittedName>
        <fullName evidence="9">Peroxidase</fullName>
    </submittedName>
</protein>
<dbReference type="GO" id="GO:0020037">
    <property type="term" value="F:heme binding"/>
    <property type="evidence" value="ECO:0007669"/>
    <property type="project" value="InterPro"/>
</dbReference>
<evidence type="ECO:0000256" key="1">
    <source>
        <dbReference type="ARBA" id="ARBA00001970"/>
    </source>
</evidence>
<evidence type="ECO:0000256" key="5">
    <source>
        <dbReference type="ARBA" id="ARBA00023004"/>
    </source>
</evidence>
<dbReference type="RefSeq" id="WP_096779914.1">
    <property type="nucleotide sequence ID" value="NZ_CP012621.1"/>
</dbReference>
<keyword evidence="10" id="KW-1185">Reference proteome</keyword>
<dbReference type="EMBL" id="CP012621">
    <property type="protein sequence ID" value="ATG75155.1"/>
    <property type="molecule type" value="Genomic_DNA"/>
</dbReference>
<sequence length="303" mass="33912">MTAQAGVCAEPNLHAYYLMFDILPGCQPAVRAALAEVPALWRELAQGYPDAHFSGLVAVGDRAWDGLYPRARPSELAPFPAQQEGKRVAPETPFDLFFQSRADRLDVLHIAVQRLMALLADKAELKYERQGFRYLDSRDFTGFVDGTENPQGEHRAEVALVAEGPFAGGSYVHVQHYRHNMAKWQRLSVQSQEDVYGRTKVENIEYDSDKKPLTAHTKRTSLKDGAGNSMEILRQSMPWGSAAEQGLVFISCCNTPLHFTRMLDSMFQADGAGHFDHLMLFTQAETGSAFFAPSQEWLERQGE</sequence>
<name>A0A291HSN3_9GAMM</name>